<dbReference type="EMBL" id="CP009417">
    <property type="protein sequence ID" value="AJD93524.1"/>
    <property type="molecule type" value="Genomic_DNA"/>
</dbReference>
<gene>
    <name evidence="1" type="ORF">JMA_42070</name>
</gene>
<name>A0A0B5B004_9BACL</name>
<dbReference type="OrthoDB" id="9842288at2"/>
<reference evidence="1 2" key="1">
    <citation type="submission" date="2014-08" db="EMBL/GenBank/DDBJ databases">
        <title>Complete genome of a marine bacteria Jeotgalibacillus malaysiensis.</title>
        <authorList>
            <person name="Yaakop A.S."/>
            <person name="Chan K.-G."/>
            <person name="Goh K.M."/>
        </authorList>
    </citation>
    <scope>NUCLEOTIDE SEQUENCE [LARGE SCALE GENOMIC DNA]</scope>
    <source>
        <strain evidence="1 2">D5</strain>
        <plasmid evidence="2">Plasmid</plasmid>
    </source>
</reference>
<dbReference type="Gene3D" id="6.10.320.10">
    <property type="match status" value="1"/>
</dbReference>
<keyword evidence="1" id="KW-0614">Plasmid</keyword>
<proteinExistence type="predicted"/>
<dbReference type="Proteomes" id="UP000031449">
    <property type="component" value="Plasmid unnamed"/>
</dbReference>
<geneLocation type="plasmid" evidence="2"/>
<accession>A0A0B5B004</accession>
<evidence type="ECO:0000313" key="2">
    <source>
        <dbReference type="Proteomes" id="UP000031449"/>
    </source>
</evidence>
<evidence type="ECO:0000313" key="1">
    <source>
        <dbReference type="EMBL" id="AJD93524.1"/>
    </source>
</evidence>
<dbReference type="KEGG" id="jeo:JMA_42070"/>
<dbReference type="BioCyc" id="JESP1508404:G14D9-13491-MONOMER"/>
<sequence>MTKISISELLQLQSTIRGEIGKAERLVGQGSFEELTGEIETEKVTVEEHTEALELLEGLYALSIQIADKLHEANRGTTFTHETSDGAKVDLNLASALDYVKQLRTKAKLFARLGGVKEKTVSNNYGSTDRIVKTVTHDIKAFEAKATVFEKEANRLSREIERQSVLATVEIEGVEAYL</sequence>
<protein>
    <submittedName>
        <fullName evidence="1">Uncharacterized protein</fullName>
    </submittedName>
</protein>
<keyword evidence="2" id="KW-1185">Reference proteome</keyword>
<organism evidence="1 2">
    <name type="scientific">Jeotgalibacillus malaysiensis</name>
    <dbReference type="NCBI Taxonomy" id="1508404"/>
    <lineage>
        <taxon>Bacteria</taxon>
        <taxon>Bacillati</taxon>
        <taxon>Bacillota</taxon>
        <taxon>Bacilli</taxon>
        <taxon>Bacillales</taxon>
        <taxon>Caryophanaceae</taxon>
        <taxon>Jeotgalibacillus</taxon>
    </lineage>
</organism>
<dbReference type="HOGENOM" id="CLU_1508670_0_0_9"/>
<dbReference type="AlphaFoldDB" id="A0A0B5B004"/>